<feature type="region of interest" description="Disordered" evidence="1">
    <location>
        <begin position="23"/>
        <end position="45"/>
    </location>
</feature>
<evidence type="ECO:0000256" key="1">
    <source>
        <dbReference type="SAM" id="MobiDB-lite"/>
    </source>
</evidence>
<accession>A0A9D4BDI6</accession>
<evidence type="ECO:0000313" key="3">
    <source>
        <dbReference type="Proteomes" id="UP000828390"/>
    </source>
</evidence>
<evidence type="ECO:0000313" key="2">
    <source>
        <dbReference type="EMBL" id="KAH3691195.1"/>
    </source>
</evidence>
<comment type="caution">
    <text evidence="2">The sequence shown here is derived from an EMBL/GenBank/DDBJ whole genome shotgun (WGS) entry which is preliminary data.</text>
</comment>
<dbReference type="AlphaFoldDB" id="A0A9D4BDI6"/>
<gene>
    <name evidence="2" type="ORF">DPMN_194423</name>
</gene>
<proteinExistence type="predicted"/>
<reference evidence="2" key="2">
    <citation type="submission" date="2020-11" db="EMBL/GenBank/DDBJ databases">
        <authorList>
            <person name="McCartney M.A."/>
            <person name="Auch B."/>
            <person name="Kono T."/>
            <person name="Mallez S."/>
            <person name="Becker A."/>
            <person name="Gohl D.M."/>
            <person name="Silverstein K.A.T."/>
            <person name="Koren S."/>
            <person name="Bechman K.B."/>
            <person name="Herman A."/>
            <person name="Abrahante J.E."/>
            <person name="Garbe J."/>
        </authorList>
    </citation>
    <scope>NUCLEOTIDE SEQUENCE</scope>
    <source>
        <strain evidence="2">Duluth1</strain>
        <tissue evidence="2">Whole animal</tissue>
    </source>
</reference>
<keyword evidence="3" id="KW-1185">Reference proteome</keyword>
<reference evidence="2" key="1">
    <citation type="journal article" date="2019" name="bioRxiv">
        <title>The Genome of the Zebra Mussel, Dreissena polymorpha: A Resource for Invasive Species Research.</title>
        <authorList>
            <person name="McCartney M.A."/>
            <person name="Auch B."/>
            <person name="Kono T."/>
            <person name="Mallez S."/>
            <person name="Zhang Y."/>
            <person name="Obille A."/>
            <person name="Becker A."/>
            <person name="Abrahante J.E."/>
            <person name="Garbe J."/>
            <person name="Badalamenti J.P."/>
            <person name="Herman A."/>
            <person name="Mangelson H."/>
            <person name="Liachko I."/>
            <person name="Sullivan S."/>
            <person name="Sone E.D."/>
            <person name="Koren S."/>
            <person name="Silverstein K.A.T."/>
            <person name="Beckman K.B."/>
            <person name="Gohl D.M."/>
        </authorList>
    </citation>
    <scope>NUCLEOTIDE SEQUENCE</scope>
    <source>
        <strain evidence="2">Duluth1</strain>
        <tissue evidence="2">Whole animal</tissue>
    </source>
</reference>
<organism evidence="2 3">
    <name type="scientific">Dreissena polymorpha</name>
    <name type="common">Zebra mussel</name>
    <name type="synonym">Mytilus polymorpha</name>
    <dbReference type="NCBI Taxonomy" id="45954"/>
    <lineage>
        <taxon>Eukaryota</taxon>
        <taxon>Metazoa</taxon>
        <taxon>Spiralia</taxon>
        <taxon>Lophotrochozoa</taxon>
        <taxon>Mollusca</taxon>
        <taxon>Bivalvia</taxon>
        <taxon>Autobranchia</taxon>
        <taxon>Heteroconchia</taxon>
        <taxon>Euheterodonta</taxon>
        <taxon>Imparidentia</taxon>
        <taxon>Neoheterodontei</taxon>
        <taxon>Myida</taxon>
        <taxon>Dreissenoidea</taxon>
        <taxon>Dreissenidae</taxon>
        <taxon>Dreissena</taxon>
    </lineage>
</organism>
<dbReference type="EMBL" id="JAIWYP010000042">
    <property type="protein sequence ID" value="KAH3691195.1"/>
    <property type="molecule type" value="Genomic_DNA"/>
</dbReference>
<sequence length="59" mass="6735">MGQTRVITAREVDERQAVYRKPPHPFSINAATTSTTATDRKRNNRSVRASYRPVCFVLI</sequence>
<dbReference type="Proteomes" id="UP000828390">
    <property type="component" value="Unassembled WGS sequence"/>
</dbReference>
<protein>
    <submittedName>
        <fullName evidence="2">Uncharacterized protein</fullName>
    </submittedName>
</protein>
<name>A0A9D4BDI6_DREPO</name>